<dbReference type="OrthoDB" id="9814402at2"/>
<evidence type="ECO:0000256" key="4">
    <source>
        <dbReference type="ARBA" id="ARBA00022695"/>
    </source>
</evidence>
<dbReference type="STRING" id="162209.IJ22_49580"/>
<keyword evidence="3" id="KW-0808">Transferase</keyword>
<dbReference type="PROSITE" id="PS00717">
    <property type="entry name" value="SIGMA54_1"/>
    <property type="match status" value="1"/>
</dbReference>
<organism evidence="9 10">
    <name type="scientific">Paenibacillus naphthalenovorans</name>
    <dbReference type="NCBI Taxonomy" id="162209"/>
    <lineage>
        <taxon>Bacteria</taxon>
        <taxon>Bacillati</taxon>
        <taxon>Bacillota</taxon>
        <taxon>Bacilli</taxon>
        <taxon>Bacillales</taxon>
        <taxon>Paenibacillaceae</taxon>
        <taxon>Paenibacillus</taxon>
    </lineage>
</organism>
<evidence type="ECO:0000256" key="3">
    <source>
        <dbReference type="ARBA" id="ARBA00022679"/>
    </source>
</evidence>
<dbReference type="GO" id="GO:0006352">
    <property type="term" value="P:DNA-templated transcription initiation"/>
    <property type="evidence" value="ECO:0007669"/>
    <property type="project" value="InterPro"/>
</dbReference>
<dbReference type="AlphaFoldDB" id="A0A0U2W9N1"/>
<dbReference type="InterPro" id="IPR038709">
    <property type="entry name" value="RpoN_core-bd_sf"/>
</dbReference>
<dbReference type="PATRIC" id="fig|162209.4.peg.5238"/>
<dbReference type="GO" id="GO:0000428">
    <property type="term" value="C:DNA-directed RNA polymerase complex"/>
    <property type="evidence" value="ECO:0007669"/>
    <property type="project" value="UniProtKB-KW"/>
</dbReference>
<gene>
    <name evidence="9" type="ORF">IJ22_49580</name>
</gene>
<dbReference type="KEGG" id="pnp:IJ22_49580"/>
<evidence type="ECO:0000256" key="1">
    <source>
        <dbReference type="ARBA" id="ARBA00008798"/>
    </source>
</evidence>
<evidence type="ECO:0000256" key="6">
    <source>
        <dbReference type="ARBA" id="ARBA00023082"/>
    </source>
</evidence>
<keyword evidence="7" id="KW-0238">DNA-binding</keyword>
<evidence type="ECO:0000256" key="2">
    <source>
        <dbReference type="ARBA" id="ARBA00022478"/>
    </source>
</evidence>
<dbReference type="PRINTS" id="PR00045">
    <property type="entry name" value="SIGMA54FCT"/>
</dbReference>
<dbReference type="NCBIfam" id="TIGR02395">
    <property type="entry name" value="rpoN_sigma"/>
    <property type="match status" value="1"/>
</dbReference>
<accession>A0A0U2W9N1</accession>
<keyword evidence="2" id="KW-0240">DNA-directed RNA polymerase</keyword>
<reference evidence="9 10" key="2">
    <citation type="journal article" date="2016" name="Genome Announc.">
        <title>Complete Genome Sequences of Two Interactive Moderate Thermophiles, Paenibacillus napthalenovorans 32O-Y and Paenibacillus sp. 32O-W.</title>
        <authorList>
            <person name="Butler R.R.III."/>
            <person name="Wang J."/>
            <person name="Stark B.C."/>
            <person name="Pombert J.F."/>
        </authorList>
    </citation>
    <scope>NUCLEOTIDE SEQUENCE [LARGE SCALE GENOMIC DNA]</scope>
    <source>
        <strain evidence="9 10">32O-Y</strain>
    </source>
</reference>
<sequence>MQLQPALTQQQQIQLHMTPQMLQSMNVLQMSSADLLNYLEEQAAENPFLEVAYGFDSYKQRKAGSKGQNQQREKTLLELVDPRQETLEAVLLSQLRVNGIPPEDYPLAAFLVGNLNEDGWLSITLEEAGRQLREPMEKMQRALVWVQSLEPAGVGARTLQECLAIQIGRDPNADPWAAVIVGDYLQELAEGKLRRIAENLGISVEQVEASLAYIRSLQPRPGSAYHHESQSYIEPDATVLKRNGIYVTIMNEANFPQVSLHPLYGQPHFDSGYNQEAKAFLKQYIQPAQWLIRSLEQRRLTLQRVIEAIVEEQVDFLEEGIDALKPMVLRTVAQKVELHESTVSRAVAHKYIHTPRGTFALKYFFTNGLMNSDGTLTSAAAIKVKIARLIEQESKDSPLSDQNIADKLAEQGVQVSRRTVMKYREEMNIVSSRYRRVN</sequence>
<dbReference type="Proteomes" id="UP000061660">
    <property type="component" value="Chromosome"/>
</dbReference>
<dbReference type="InterPro" id="IPR007634">
    <property type="entry name" value="RNA_pol_sigma_54_DNA-bd"/>
</dbReference>
<keyword evidence="6" id="KW-0731">Sigma factor</keyword>
<dbReference type="Pfam" id="PF00309">
    <property type="entry name" value="Sigma54_AID"/>
    <property type="match status" value="1"/>
</dbReference>
<name>A0A0U2W9N1_9BACL</name>
<dbReference type="GO" id="GO:0016779">
    <property type="term" value="F:nucleotidyltransferase activity"/>
    <property type="evidence" value="ECO:0007669"/>
    <property type="project" value="UniProtKB-KW"/>
</dbReference>
<keyword evidence="8" id="KW-0804">Transcription</keyword>
<dbReference type="EMBL" id="CP013652">
    <property type="protein sequence ID" value="ALS25220.1"/>
    <property type="molecule type" value="Genomic_DNA"/>
</dbReference>
<dbReference type="Gene3D" id="1.10.10.60">
    <property type="entry name" value="Homeodomain-like"/>
    <property type="match status" value="1"/>
</dbReference>
<keyword evidence="10" id="KW-1185">Reference proteome</keyword>
<evidence type="ECO:0000313" key="10">
    <source>
        <dbReference type="Proteomes" id="UP000061660"/>
    </source>
</evidence>
<evidence type="ECO:0000256" key="7">
    <source>
        <dbReference type="ARBA" id="ARBA00023125"/>
    </source>
</evidence>
<dbReference type="Gene3D" id="1.10.10.1330">
    <property type="entry name" value="RNA polymerase sigma-54 factor, core-binding domain"/>
    <property type="match status" value="1"/>
</dbReference>
<keyword evidence="5" id="KW-0805">Transcription regulation</keyword>
<reference evidence="10" key="1">
    <citation type="submission" date="2015-12" db="EMBL/GenBank/DDBJ databases">
        <title>Complete genome sequences of two moderately thermophilic Paenibacillus species.</title>
        <authorList>
            <person name="Butler R.III."/>
            <person name="Wang J."/>
            <person name="Stark B.C."/>
            <person name="Pombert J.-F."/>
        </authorList>
    </citation>
    <scope>NUCLEOTIDE SEQUENCE [LARGE SCALE GENOMIC DNA]</scope>
    <source>
        <strain evidence="10">32O-Y</strain>
    </source>
</reference>
<dbReference type="PANTHER" id="PTHR32248">
    <property type="entry name" value="RNA POLYMERASE SIGMA-54 FACTOR"/>
    <property type="match status" value="1"/>
</dbReference>
<evidence type="ECO:0000256" key="5">
    <source>
        <dbReference type="ARBA" id="ARBA00023015"/>
    </source>
</evidence>
<protein>
    <submittedName>
        <fullName evidence="9">RNA polymerase sigma-54 factor</fullName>
    </submittedName>
</protein>
<dbReference type="InterPro" id="IPR007046">
    <property type="entry name" value="RNA_pol_sigma_54_core-bd"/>
</dbReference>
<dbReference type="GO" id="GO:0001216">
    <property type="term" value="F:DNA-binding transcription activator activity"/>
    <property type="evidence" value="ECO:0007669"/>
    <property type="project" value="InterPro"/>
</dbReference>
<dbReference type="RefSeq" id="WP_062410635.1">
    <property type="nucleotide sequence ID" value="NZ_BJCS01000009.1"/>
</dbReference>
<dbReference type="Pfam" id="PF04552">
    <property type="entry name" value="Sigma54_DBD"/>
    <property type="match status" value="1"/>
</dbReference>
<dbReference type="Pfam" id="PF04963">
    <property type="entry name" value="Sigma54_CBD"/>
    <property type="match status" value="1"/>
</dbReference>
<keyword evidence="4" id="KW-0548">Nucleotidyltransferase</keyword>
<dbReference type="PANTHER" id="PTHR32248:SF4">
    <property type="entry name" value="RNA POLYMERASE SIGMA-54 FACTOR"/>
    <property type="match status" value="1"/>
</dbReference>
<dbReference type="GO" id="GO:0016987">
    <property type="term" value="F:sigma factor activity"/>
    <property type="evidence" value="ECO:0007669"/>
    <property type="project" value="UniProtKB-KW"/>
</dbReference>
<dbReference type="PROSITE" id="PS50044">
    <property type="entry name" value="SIGMA54_3"/>
    <property type="match status" value="1"/>
</dbReference>
<dbReference type="GO" id="GO:0003677">
    <property type="term" value="F:DNA binding"/>
    <property type="evidence" value="ECO:0007669"/>
    <property type="project" value="UniProtKB-KW"/>
</dbReference>
<dbReference type="InterPro" id="IPR000394">
    <property type="entry name" value="RNA_pol_sigma_54"/>
</dbReference>
<dbReference type="PIRSF" id="PIRSF000774">
    <property type="entry name" value="RpoN"/>
    <property type="match status" value="1"/>
</dbReference>
<comment type="similarity">
    <text evidence="1">Belongs to the sigma-54 factor family.</text>
</comment>
<proteinExistence type="inferred from homology"/>
<evidence type="ECO:0000313" key="9">
    <source>
        <dbReference type="EMBL" id="ALS25220.1"/>
    </source>
</evidence>
<evidence type="ECO:0000256" key="8">
    <source>
        <dbReference type="ARBA" id="ARBA00023163"/>
    </source>
</evidence>